<dbReference type="EMBL" id="CM023473">
    <property type="protein sequence ID" value="KAH7954125.1"/>
    <property type="molecule type" value="Genomic_DNA"/>
</dbReference>
<organism evidence="1 2">
    <name type="scientific">Dermacentor silvarum</name>
    <name type="common">Tick</name>
    <dbReference type="NCBI Taxonomy" id="543639"/>
    <lineage>
        <taxon>Eukaryota</taxon>
        <taxon>Metazoa</taxon>
        <taxon>Ecdysozoa</taxon>
        <taxon>Arthropoda</taxon>
        <taxon>Chelicerata</taxon>
        <taxon>Arachnida</taxon>
        <taxon>Acari</taxon>
        <taxon>Parasitiformes</taxon>
        <taxon>Ixodida</taxon>
        <taxon>Ixodoidea</taxon>
        <taxon>Ixodidae</taxon>
        <taxon>Rhipicephalinae</taxon>
        <taxon>Dermacentor</taxon>
    </lineage>
</organism>
<proteinExistence type="predicted"/>
<keyword evidence="2" id="KW-1185">Reference proteome</keyword>
<evidence type="ECO:0000313" key="1">
    <source>
        <dbReference type="EMBL" id="KAH7954125.1"/>
    </source>
</evidence>
<name>A0ACB8CXX1_DERSI</name>
<dbReference type="Proteomes" id="UP000821865">
    <property type="component" value="Chromosome 4"/>
</dbReference>
<comment type="caution">
    <text evidence="1">The sequence shown here is derived from an EMBL/GenBank/DDBJ whole genome shotgun (WGS) entry which is preliminary data.</text>
</comment>
<accession>A0ACB8CXX1</accession>
<protein>
    <submittedName>
        <fullName evidence="1">Uncharacterized protein</fullName>
    </submittedName>
</protein>
<sequence length="86" mass="10040">MPNKCCVPCCRGNYTAKCKTHVFRFPRDKELLKKWIRAIPRQHFCPTGNSRVCEAHFSPKDILRETSYLDDASWKTVTAPLPYPRL</sequence>
<evidence type="ECO:0000313" key="2">
    <source>
        <dbReference type="Proteomes" id="UP000821865"/>
    </source>
</evidence>
<reference evidence="1" key="1">
    <citation type="submission" date="2020-05" db="EMBL/GenBank/DDBJ databases">
        <title>Large-scale comparative analyses of tick genomes elucidate their genetic diversity and vector capacities.</title>
        <authorList>
            <person name="Jia N."/>
            <person name="Wang J."/>
            <person name="Shi W."/>
            <person name="Du L."/>
            <person name="Sun Y."/>
            <person name="Zhan W."/>
            <person name="Jiang J."/>
            <person name="Wang Q."/>
            <person name="Zhang B."/>
            <person name="Ji P."/>
            <person name="Sakyi L.B."/>
            <person name="Cui X."/>
            <person name="Yuan T."/>
            <person name="Jiang B."/>
            <person name="Yang W."/>
            <person name="Lam T.T.-Y."/>
            <person name="Chang Q."/>
            <person name="Ding S."/>
            <person name="Wang X."/>
            <person name="Zhu J."/>
            <person name="Ruan X."/>
            <person name="Zhao L."/>
            <person name="Wei J."/>
            <person name="Que T."/>
            <person name="Du C."/>
            <person name="Cheng J."/>
            <person name="Dai P."/>
            <person name="Han X."/>
            <person name="Huang E."/>
            <person name="Gao Y."/>
            <person name="Liu J."/>
            <person name="Shao H."/>
            <person name="Ye R."/>
            <person name="Li L."/>
            <person name="Wei W."/>
            <person name="Wang X."/>
            <person name="Wang C."/>
            <person name="Yang T."/>
            <person name="Huo Q."/>
            <person name="Li W."/>
            <person name="Guo W."/>
            <person name="Chen H."/>
            <person name="Zhou L."/>
            <person name="Ni X."/>
            <person name="Tian J."/>
            <person name="Zhou Y."/>
            <person name="Sheng Y."/>
            <person name="Liu T."/>
            <person name="Pan Y."/>
            <person name="Xia L."/>
            <person name="Li J."/>
            <person name="Zhao F."/>
            <person name="Cao W."/>
        </authorList>
    </citation>
    <scope>NUCLEOTIDE SEQUENCE</scope>
    <source>
        <strain evidence="1">Dsil-2018</strain>
    </source>
</reference>
<gene>
    <name evidence="1" type="ORF">HPB49_015717</name>
</gene>